<dbReference type="EC" id="3.2.1.21" evidence="2"/>
<gene>
    <name evidence="7" type="ORF">NEE01_01410</name>
</gene>
<dbReference type="Pfam" id="PF00232">
    <property type="entry name" value="Glyco_hydro_1"/>
    <property type="match status" value="2"/>
</dbReference>
<dbReference type="PROSITE" id="PS00572">
    <property type="entry name" value="GLYCOSYL_HYDROL_F1_1"/>
    <property type="match status" value="1"/>
</dbReference>
<dbReference type="GO" id="GO:0005829">
    <property type="term" value="C:cytosol"/>
    <property type="evidence" value="ECO:0007669"/>
    <property type="project" value="TreeGrafter"/>
</dbReference>
<dbReference type="SUPFAM" id="SSF51445">
    <property type="entry name" value="(Trans)glycosidases"/>
    <property type="match status" value="1"/>
</dbReference>
<evidence type="ECO:0000256" key="1">
    <source>
        <dbReference type="ARBA" id="ARBA00010838"/>
    </source>
</evidence>
<dbReference type="Gene3D" id="3.20.20.80">
    <property type="entry name" value="Glycosidases"/>
    <property type="match status" value="1"/>
</dbReference>
<evidence type="ECO:0000313" key="7">
    <source>
        <dbReference type="EMBL" id="MCW6533434.1"/>
    </source>
</evidence>
<organism evidence="7 8">
    <name type="scientific">Sphingomonas lycopersici</name>
    <dbReference type="NCBI Taxonomy" id="2951807"/>
    <lineage>
        <taxon>Bacteria</taxon>
        <taxon>Pseudomonadati</taxon>
        <taxon>Pseudomonadota</taxon>
        <taxon>Alphaproteobacteria</taxon>
        <taxon>Sphingomonadales</taxon>
        <taxon>Sphingomonadaceae</taxon>
        <taxon>Sphingomonas</taxon>
    </lineage>
</organism>
<sequence length="437" mass="46523">MTMIDRRGAIGALAGGAAALPLAGAATGASRPGFLWGVATAGHQVEGNNVNADIWLLEQVKPTVFAEPSGDACDSLHRWREDVALVKALGLNCYRFSVEWSRIEPAPGQFSQAYLDHYARMVDHCRAQGIAPVVTLNHFTCPRWFAAAGGWLQKDAPDLFARFCDKVARAMAAGMSHALTFNEPNGPLAEPWSLNPPSAAVRAQVAACVAAAGKASGSDRFSLLNGGDPEPMIPGITAAHVKARDAIRAVRGDLPVGMSLAIPDDVPAGADSAIERKRAAVYGPFFAVMDKDDFVGVQTYHRTYIGREREVAAPPDAPRRADGSDWFPAAVGNAARYAHKVTGKPIFVTENGIGTPDDAERARFIPAAVASVEAAMRDGVPVIGYLHWSLLDNFEWVSGYGPKFGLVAVDRTTFKRTVKPSARILSRIARAGGTARA</sequence>
<reference evidence="7" key="1">
    <citation type="submission" date="2022-06" db="EMBL/GenBank/DDBJ databases">
        <title>Sphingomonas sp. nov. isolated from rhizosphere soil of tomato.</title>
        <authorList>
            <person name="Dong H."/>
            <person name="Gao R."/>
        </authorList>
    </citation>
    <scope>NUCLEOTIDE SEQUENCE</scope>
    <source>
        <strain evidence="7">MMSM24</strain>
    </source>
</reference>
<dbReference type="InterPro" id="IPR017853">
    <property type="entry name" value="GH"/>
</dbReference>
<dbReference type="InterPro" id="IPR001360">
    <property type="entry name" value="Glyco_hydro_1"/>
</dbReference>
<feature type="active site" description="Nucleophile" evidence="5">
    <location>
        <position position="350"/>
    </location>
</feature>
<dbReference type="PANTHER" id="PTHR10353">
    <property type="entry name" value="GLYCOSYL HYDROLASE"/>
    <property type="match status" value="1"/>
</dbReference>
<evidence type="ECO:0000256" key="5">
    <source>
        <dbReference type="PROSITE-ProRule" id="PRU10055"/>
    </source>
</evidence>
<dbReference type="EMBL" id="JANFAV010000001">
    <property type="protein sequence ID" value="MCW6533434.1"/>
    <property type="molecule type" value="Genomic_DNA"/>
</dbReference>
<proteinExistence type="inferred from homology"/>
<dbReference type="RefSeq" id="WP_179514292.1">
    <property type="nucleotide sequence ID" value="NZ_JANFAV010000001.1"/>
</dbReference>
<dbReference type="AlphaFoldDB" id="A0AA42CNK7"/>
<name>A0AA42CNK7_9SPHN</name>
<dbReference type="Proteomes" id="UP001165565">
    <property type="component" value="Unassembled WGS sequence"/>
</dbReference>
<keyword evidence="3" id="KW-0378">Hydrolase</keyword>
<protein>
    <recommendedName>
        <fullName evidence="2">beta-glucosidase</fullName>
        <ecNumber evidence="2">3.2.1.21</ecNumber>
    </recommendedName>
</protein>
<evidence type="ECO:0000256" key="3">
    <source>
        <dbReference type="ARBA" id="ARBA00022801"/>
    </source>
</evidence>
<comment type="similarity">
    <text evidence="1 6">Belongs to the glycosyl hydrolase 1 family.</text>
</comment>
<accession>A0AA42CNK7</accession>
<dbReference type="InterPro" id="IPR018120">
    <property type="entry name" value="Glyco_hydro_1_AS"/>
</dbReference>
<keyword evidence="8" id="KW-1185">Reference proteome</keyword>
<dbReference type="GO" id="GO:0008422">
    <property type="term" value="F:beta-glucosidase activity"/>
    <property type="evidence" value="ECO:0007669"/>
    <property type="project" value="UniProtKB-EC"/>
</dbReference>
<dbReference type="PRINTS" id="PR00131">
    <property type="entry name" value="GLHYDRLASE1"/>
</dbReference>
<dbReference type="PANTHER" id="PTHR10353:SF36">
    <property type="entry name" value="LP05116P"/>
    <property type="match status" value="1"/>
</dbReference>
<evidence type="ECO:0000256" key="6">
    <source>
        <dbReference type="RuleBase" id="RU003690"/>
    </source>
</evidence>
<comment type="caution">
    <text evidence="7">The sequence shown here is derived from an EMBL/GenBank/DDBJ whole genome shotgun (WGS) entry which is preliminary data.</text>
</comment>
<evidence type="ECO:0000256" key="2">
    <source>
        <dbReference type="ARBA" id="ARBA00012744"/>
    </source>
</evidence>
<evidence type="ECO:0000256" key="4">
    <source>
        <dbReference type="ARBA" id="ARBA00023295"/>
    </source>
</evidence>
<keyword evidence="4" id="KW-0326">Glycosidase</keyword>
<evidence type="ECO:0000313" key="8">
    <source>
        <dbReference type="Proteomes" id="UP001165565"/>
    </source>
</evidence>
<dbReference type="PROSITE" id="PS51318">
    <property type="entry name" value="TAT"/>
    <property type="match status" value="1"/>
</dbReference>
<dbReference type="InterPro" id="IPR006311">
    <property type="entry name" value="TAT_signal"/>
</dbReference>
<dbReference type="GO" id="GO:0016052">
    <property type="term" value="P:carbohydrate catabolic process"/>
    <property type="evidence" value="ECO:0007669"/>
    <property type="project" value="TreeGrafter"/>
</dbReference>